<dbReference type="SUPFAM" id="SSF50729">
    <property type="entry name" value="PH domain-like"/>
    <property type="match status" value="1"/>
</dbReference>
<evidence type="ECO:0000256" key="1">
    <source>
        <dbReference type="ARBA" id="ARBA00022473"/>
    </source>
</evidence>
<feature type="compositionally biased region" description="Basic and acidic residues" evidence="4">
    <location>
        <begin position="389"/>
        <end position="402"/>
    </location>
</feature>
<keyword evidence="7" id="KW-1185">Reference proteome</keyword>
<dbReference type="Ensembl" id="ENSBGRT00000030645.1">
    <property type="protein sequence ID" value="ENSBGRP00000026551.1"/>
    <property type="gene ID" value="ENSBGRG00000016469.1"/>
</dbReference>
<dbReference type="GO" id="GO:0031410">
    <property type="term" value="C:cytoplasmic vesicle"/>
    <property type="evidence" value="ECO:0007669"/>
    <property type="project" value="TreeGrafter"/>
</dbReference>
<dbReference type="SMART" id="SM00462">
    <property type="entry name" value="PTB"/>
    <property type="match status" value="1"/>
</dbReference>
<feature type="domain" description="PID" evidence="5">
    <location>
        <begin position="37"/>
        <end position="173"/>
    </location>
</feature>
<dbReference type="Pfam" id="PF00640">
    <property type="entry name" value="PID"/>
    <property type="match status" value="1"/>
</dbReference>
<comment type="subcellular location">
    <subcellularLocation>
        <location evidence="3">Cell membrane</location>
        <topology evidence="3">Peripheral membrane protein</topology>
        <orientation evidence="3">Cytoplasmic side</orientation>
    </subcellularLocation>
</comment>
<keyword evidence="2" id="KW-0597">Phosphoprotein</keyword>
<dbReference type="Pfam" id="PF06311">
    <property type="entry name" value="NumbF"/>
    <property type="match status" value="1"/>
</dbReference>
<feature type="region of interest" description="Disordered" evidence="4">
    <location>
        <begin position="576"/>
        <end position="604"/>
    </location>
</feature>
<reference evidence="6" key="1">
    <citation type="submission" date="2019-05" db="EMBL/GenBank/DDBJ databases">
        <authorList>
            <person name="Zhang S."/>
            <person name="Liu J."/>
        </authorList>
    </citation>
    <scope>NUCLEOTIDE SEQUENCE [LARGE SCALE GENOMIC DNA]</scope>
</reference>
<dbReference type="Gene3D" id="2.30.29.30">
    <property type="entry name" value="Pleckstrin-homology domain (PH domain)/Phosphotyrosine-binding domain (PTB)"/>
    <property type="match status" value="1"/>
</dbReference>
<evidence type="ECO:0000256" key="2">
    <source>
        <dbReference type="ARBA" id="ARBA00022553"/>
    </source>
</evidence>
<dbReference type="GO" id="GO:0016323">
    <property type="term" value="C:basolateral plasma membrane"/>
    <property type="evidence" value="ECO:0007669"/>
    <property type="project" value="TreeGrafter"/>
</dbReference>
<dbReference type="FunFam" id="2.30.29.30:FF:000031">
    <property type="entry name" value="protein numb isoform X1"/>
    <property type="match status" value="1"/>
</dbReference>
<feature type="region of interest" description="Disordered" evidence="4">
    <location>
        <begin position="366"/>
        <end position="422"/>
    </location>
</feature>
<keyword evidence="3" id="KW-0524">Neurogenesis</keyword>
<feature type="compositionally biased region" description="Low complexity" evidence="4">
    <location>
        <begin position="404"/>
        <end position="414"/>
    </location>
</feature>
<reference evidence="6" key="2">
    <citation type="submission" date="2025-08" db="UniProtKB">
        <authorList>
            <consortium name="Ensembl"/>
        </authorList>
    </citation>
    <scope>IDENTIFICATION</scope>
</reference>
<protein>
    <recommendedName>
        <fullName evidence="3">Protein numb homolog</fullName>
    </recommendedName>
</protein>
<name>A0A8B9XRG9_BOSMU</name>
<reference evidence="6" key="3">
    <citation type="submission" date="2025-09" db="UniProtKB">
        <authorList>
            <consortium name="Ensembl"/>
        </authorList>
    </citation>
    <scope>IDENTIFICATION</scope>
</reference>
<organism evidence="6 7">
    <name type="scientific">Bos mutus grunniens</name>
    <name type="common">Wild yak</name>
    <name type="synonym">Bos grunniens</name>
    <dbReference type="NCBI Taxonomy" id="30521"/>
    <lineage>
        <taxon>Eukaryota</taxon>
        <taxon>Metazoa</taxon>
        <taxon>Chordata</taxon>
        <taxon>Craniata</taxon>
        <taxon>Vertebrata</taxon>
        <taxon>Euteleostomi</taxon>
        <taxon>Mammalia</taxon>
        <taxon>Eutheria</taxon>
        <taxon>Laurasiatheria</taxon>
        <taxon>Artiodactyla</taxon>
        <taxon>Ruminantia</taxon>
        <taxon>Pecora</taxon>
        <taxon>Bovidae</taxon>
        <taxon>Bovinae</taxon>
        <taxon>Bos</taxon>
    </lineage>
</organism>
<evidence type="ECO:0000256" key="3">
    <source>
        <dbReference type="PIRNR" id="PIRNR017607"/>
    </source>
</evidence>
<feature type="region of interest" description="Disordered" evidence="4">
    <location>
        <begin position="215"/>
        <end position="250"/>
    </location>
</feature>
<proteinExistence type="predicted"/>
<accession>A0A8B9XRG9</accession>
<dbReference type="GO" id="GO:0007399">
    <property type="term" value="P:nervous system development"/>
    <property type="evidence" value="ECO:0007669"/>
    <property type="project" value="UniProtKB-KW"/>
</dbReference>
<dbReference type="PIRSF" id="PIRSF017607">
    <property type="entry name" value="Numb/numb-like"/>
    <property type="match status" value="1"/>
</dbReference>
<dbReference type="Proteomes" id="UP000694520">
    <property type="component" value="Chromosome 11"/>
</dbReference>
<comment type="function">
    <text evidence="3">Plays a role in the process of neurogenesis.</text>
</comment>
<feature type="compositionally biased region" description="Low complexity" evidence="4">
    <location>
        <begin position="237"/>
        <end position="246"/>
    </location>
</feature>
<gene>
    <name evidence="6" type="primary">NUMB</name>
</gene>
<feature type="compositionally biased region" description="Polar residues" evidence="4">
    <location>
        <begin position="583"/>
        <end position="597"/>
    </location>
</feature>
<dbReference type="CDD" id="cd01268">
    <property type="entry name" value="PTB_Numb"/>
    <property type="match status" value="1"/>
</dbReference>
<dbReference type="GO" id="GO:0050769">
    <property type="term" value="P:positive regulation of neurogenesis"/>
    <property type="evidence" value="ECO:0007669"/>
    <property type="project" value="UniProtKB-UniRule"/>
</dbReference>
<keyword evidence="1 3" id="KW-0217">Developmental protein</keyword>
<feature type="compositionally biased region" description="Polar residues" evidence="4">
    <location>
        <begin position="366"/>
        <end position="376"/>
    </location>
</feature>
<feature type="compositionally biased region" description="Polar residues" evidence="4">
    <location>
        <begin position="502"/>
        <end position="525"/>
    </location>
</feature>
<evidence type="ECO:0000313" key="6">
    <source>
        <dbReference type="Ensembl" id="ENSBGRP00000026551.1"/>
    </source>
</evidence>
<dbReference type="AlphaFoldDB" id="A0A8B9XRG9"/>
<evidence type="ECO:0000313" key="7">
    <source>
        <dbReference type="Proteomes" id="UP000694520"/>
    </source>
</evidence>
<dbReference type="PANTHER" id="PTHR47368:SF5">
    <property type="entry name" value="PROTEIN NUMB HOMOLOG"/>
    <property type="match status" value="1"/>
</dbReference>
<dbReference type="InterPro" id="IPR006020">
    <property type="entry name" value="PTB/PI_dom"/>
</dbReference>
<dbReference type="GeneTree" id="ENSGT00940000156005"/>
<dbReference type="PANTHER" id="PTHR47368">
    <property type="entry name" value="NUMB"/>
    <property type="match status" value="1"/>
</dbReference>
<dbReference type="InterPro" id="IPR016698">
    <property type="entry name" value="Numb/numb-like"/>
</dbReference>
<dbReference type="InterPro" id="IPR011993">
    <property type="entry name" value="PH-like_dom_sf"/>
</dbReference>
<evidence type="ECO:0000259" key="5">
    <source>
        <dbReference type="PROSITE" id="PS01179"/>
    </source>
</evidence>
<sequence length="604" mass="65816">MNKLRQSFRRKKDVYVPEASRPHQWQTDEEGVRSGKCSFPVKYLGHVEVDESRGMHICEDAVKRLKAERKFFKGFFGKTGKKAVKAVLWVSADGLRVVDEKTKDLIVDQTIEKVSFCAPDRNFDRAFSYICRDGTTRRWICHCFMAVKDTGERLSHAVGCAFAACLERKQKREKECGVTATFDASRTTFTREGSFRVTTATEQAEREEIMKQIQDAKKADTDKTAVGSSVAPGNIATSPSSPTSPTLDATASLEMNNPHAIPRRHAPIEQLARQGSFRGFPALSQKMSPFKRQLSLRINELPSTMQRKTDFPIKHTVPEVDGEAESISSLCSQITSAFSTPSEDPFSSAPMTKPVTVVAPQSPAFQGTEWGQSSGAVSPGLFQAGHRRTPSEADRWLEEVSKSVRAQQPQASAVPPQPVLQPPPPTAISQPVPPFQGNAFLTSQPVPVGVVPPLQPAFVAAQSYPVANGMTYPASNVPVVGITPSQMVANMFGTAGHPQAAQPHQSPSLVKQQTFPQYETSSATASPFFKPPAQHLNGSAALNGVDDSRLASGDKQTEAPAGTCTVDPFEAQWAALESKSKQRTNPSPTNPFSSDLQKTFEIEL</sequence>
<evidence type="ECO:0000256" key="4">
    <source>
        <dbReference type="SAM" id="MobiDB-lite"/>
    </source>
</evidence>
<dbReference type="PROSITE" id="PS01179">
    <property type="entry name" value="PID"/>
    <property type="match status" value="1"/>
</dbReference>
<feature type="region of interest" description="Disordered" evidence="4">
    <location>
        <begin position="496"/>
        <end position="564"/>
    </location>
</feature>
<dbReference type="InterPro" id="IPR010449">
    <property type="entry name" value="Numb_domain"/>
</dbReference>
<keyword evidence="3" id="KW-0472">Membrane</keyword>